<reference evidence="3" key="1">
    <citation type="submission" date="2017-07" db="EMBL/GenBank/DDBJ databases">
        <title>Taro Niue Genome Assembly and Annotation.</title>
        <authorList>
            <person name="Atibalentja N."/>
            <person name="Keating K."/>
            <person name="Fields C.J."/>
        </authorList>
    </citation>
    <scope>NUCLEOTIDE SEQUENCE</scope>
    <source>
        <strain evidence="3">Niue_2</strain>
        <tissue evidence="3">Leaf</tissue>
    </source>
</reference>
<feature type="region of interest" description="Disordered" evidence="1">
    <location>
        <begin position="348"/>
        <end position="474"/>
    </location>
</feature>
<evidence type="ECO:0000313" key="3">
    <source>
        <dbReference type="EMBL" id="MQL93274.1"/>
    </source>
</evidence>
<feature type="region of interest" description="Disordered" evidence="1">
    <location>
        <begin position="1009"/>
        <end position="1030"/>
    </location>
</feature>
<sequence length="1030" mass="115029">MGKVGVSGGKQDRAAPEGADGFESHALGRGKRRIPGRPVSTPMMVVVGNSSEMAMKDGWLVALEVWLLEEIATYQAPGRYILNSRIEMECPRRPSSENGSSPEHHVGNLPVTKLEKDDIEDNEHKIHSTPKPVESDINEKIDIEQNSPDQLTNDRKVNNEEGACSSSESGSDSDSESDSSDSGSDSGSQSRSRSKSQSPAGSGSASSSDSESDGSSSSKEGSDVDVDIMTSDDDKEEAGNTLPASSRLSPSPGENKAYDEKGKENVIETVNLDFQRASLPMTAHDYERGDGASAGEEIEGKSKKSRITTSENYEAATLKIVSDDFQMDVQNLDEHMALHDQYHQPVLQSISSGNSKVDKSEHVVRHGSTDKQCIRKDFNNLKQSDGTQVIPKAKPKRASDPKHFQEKPQSSKRPRATNTGADVSSGKSRDNSFAEKSRLVSPDRSETGQRKGQMMLTSSDMDQDRSTFDSQKDPDGVWAGRYMVHENAMRRKAFDGTEKSARYNDNNRTSRLPEKSYFHADETDTPGTRSTFFQGKLSMPKDKLHKEVRDVHMDANEKYSAKSLLDDAGGDKMPFVPDSLYRRSGDQNGAQKDTKLSLDIHKADIDKCVLNSEKGVSLRREPSDLELGEFREPLPNEDAKEGTRQFERKDSFKSADMKVNVMDNFSSDSNKRRTPSKVVRELKESPSVSKCVTQTKQDWPCRRMSEGDIMDSTAPQQRTTAQGQQFPRMDRPEHDFVSHLDGPSMSDIAIRSEIRNSRGGQENHVGSHRKTSTIGLPHQDPKHNGNHVACKTVMDSKPQKFNGLSNASDHKEIFQVESLLSEKRLDSSSDEDNSFYAKYDKNEPELRGPIKDYSQYKEYVQEYREKYDCYSSLDRHLEKYRNDFMKVGHDLEYLKIRDCEAYHNVGEQIIQMYHQCRKCLCGAGFVDQFWLLTILAFMLSSFWRREDCPERMQFEWMVSHKGNAVGGSPNFDCWRPNSGEPPAATVGFQRIAGSHCQILAVDDDLKNLAAEPPQTSDSGDRRRIPTAGDS</sequence>
<feature type="compositionally biased region" description="Basic and acidic residues" evidence="1">
    <location>
        <begin position="397"/>
        <end position="406"/>
    </location>
</feature>
<evidence type="ECO:0000256" key="1">
    <source>
        <dbReference type="SAM" id="MobiDB-lite"/>
    </source>
</evidence>
<dbReference type="PROSITE" id="PS51980">
    <property type="entry name" value="OCEL"/>
    <property type="match status" value="1"/>
</dbReference>
<name>A0A843VJ11_COLES</name>
<accession>A0A843VJ11</accession>
<dbReference type="Proteomes" id="UP000652761">
    <property type="component" value="Unassembled WGS sequence"/>
</dbReference>
<feature type="region of interest" description="Disordered" evidence="1">
    <location>
        <begin position="281"/>
        <end position="306"/>
    </location>
</feature>
<gene>
    <name evidence="3" type="ORF">Taro_025915</name>
</gene>
<feature type="region of interest" description="Disordered" evidence="1">
    <location>
        <begin position="91"/>
        <end position="264"/>
    </location>
</feature>
<feature type="region of interest" description="Disordered" evidence="1">
    <location>
        <begin position="1"/>
        <end position="37"/>
    </location>
</feature>
<proteinExistence type="predicted"/>
<feature type="non-terminal residue" evidence="3">
    <location>
        <position position="1"/>
    </location>
</feature>
<dbReference type="AlphaFoldDB" id="A0A843VJ11"/>
<comment type="caution">
    <text evidence="3">The sequence shown here is derived from an EMBL/GenBank/DDBJ whole genome shotgun (WGS) entry which is preliminary data.</text>
</comment>
<dbReference type="PANTHER" id="PTHR38372">
    <property type="entry name" value="DENTIN SIALOPHOSPHOPROTEIN-LIKE PROTEIN"/>
    <property type="match status" value="1"/>
</dbReference>
<evidence type="ECO:0000313" key="4">
    <source>
        <dbReference type="Proteomes" id="UP000652761"/>
    </source>
</evidence>
<evidence type="ECO:0000259" key="2">
    <source>
        <dbReference type="PROSITE" id="PS51980"/>
    </source>
</evidence>
<feature type="compositionally biased region" description="Basic and acidic residues" evidence="1">
    <location>
        <begin position="462"/>
        <end position="474"/>
    </location>
</feature>
<feature type="compositionally biased region" description="Basic and acidic residues" evidence="1">
    <location>
        <begin position="133"/>
        <end position="143"/>
    </location>
</feature>
<feature type="compositionally biased region" description="Acidic residues" evidence="1">
    <location>
        <begin position="223"/>
        <end position="236"/>
    </location>
</feature>
<dbReference type="Pfam" id="PF07303">
    <property type="entry name" value="Occludin_ELL"/>
    <property type="match status" value="1"/>
</dbReference>
<dbReference type="OrthoDB" id="4869960at2759"/>
<feature type="compositionally biased region" description="Basic and acidic residues" evidence="1">
    <location>
        <begin position="427"/>
        <end position="449"/>
    </location>
</feature>
<feature type="compositionally biased region" description="Low complexity" evidence="1">
    <location>
        <begin position="180"/>
        <end position="219"/>
    </location>
</feature>
<organism evidence="3 4">
    <name type="scientific">Colocasia esculenta</name>
    <name type="common">Wild taro</name>
    <name type="synonym">Arum esculentum</name>
    <dbReference type="NCBI Taxonomy" id="4460"/>
    <lineage>
        <taxon>Eukaryota</taxon>
        <taxon>Viridiplantae</taxon>
        <taxon>Streptophyta</taxon>
        <taxon>Embryophyta</taxon>
        <taxon>Tracheophyta</taxon>
        <taxon>Spermatophyta</taxon>
        <taxon>Magnoliopsida</taxon>
        <taxon>Liliopsida</taxon>
        <taxon>Araceae</taxon>
        <taxon>Aroideae</taxon>
        <taxon>Colocasieae</taxon>
        <taxon>Colocasia</taxon>
    </lineage>
</organism>
<feature type="compositionally biased region" description="Polar residues" evidence="1">
    <location>
        <begin position="416"/>
        <end position="426"/>
    </location>
</feature>
<feature type="domain" description="OCEL" evidence="2">
    <location>
        <begin position="841"/>
        <end position="954"/>
    </location>
</feature>
<keyword evidence="4" id="KW-1185">Reference proteome</keyword>
<feature type="region of interest" description="Disordered" evidence="1">
    <location>
        <begin position="758"/>
        <end position="783"/>
    </location>
</feature>
<protein>
    <recommendedName>
        <fullName evidence="2">OCEL domain-containing protein</fullName>
    </recommendedName>
</protein>
<dbReference type="PANTHER" id="PTHR38372:SF2">
    <property type="entry name" value="DENTIN SIALOPHOSPHOPROTEIN-LIKE PROTEIN"/>
    <property type="match status" value="1"/>
</dbReference>
<dbReference type="InterPro" id="IPR010844">
    <property type="entry name" value="Occludin_ELL"/>
</dbReference>
<feature type="compositionally biased region" description="Basic and acidic residues" evidence="1">
    <location>
        <begin position="356"/>
        <end position="379"/>
    </location>
</feature>
<dbReference type="EMBL" id="NMUH01001540">
    <property type="protein sequence ID" value="MQL93274.1"/>
    <property type="molecule type" value="Genomic_DNA"/>
</dbReference>